<comment type="caution">
    <text evidence="1">The sequence shown here is derived from an EMBL/GenBank/DDBJ whole genome shotgun (WGS) entry which is preliminary data.</text>
</comment>
<keyword evidence="2" id="KW-1185">Reference proteome</keyword>
<dbReference type="EMBL" id="JADOEL010000011">
    <property type="protein sequence ID" value="MBF8178659.1"/>
    <property type="molecule type" value="Genomic_DNA"/>
</dbReference>
<evidence type="ECO:0000313" key="1">
    <source>
        <dbReference type="EMBL" id="MBF8178659.1"/>
    </source>
</evidence>
<reference evidence="1 2" key="1">
    <citation type="submission" date="2020-11" db="EMBL/GenBank/DDBJ databases">
        <title>WGS of Herminiimonas contaminans strain Marseille-Q4544 isolated from planarians Schmidtea mediterranea.</title>
        <authorList>
            <person name="Kangale L."/>
        </authorList>
    </citation>
    <scope>NUCLEOTIDE SEQUENCE [LARGE SCALE GENOMIC DNA]</scope>
    <source>
        <strain evidence="1 2">Marseille-Q4544</strain>
    </source>
</reference>
<dbReference type="Proteomes" id="UP000657372">
    <property type="component" value="Unassembled WGS sequence"/>
</dbReference>
<gene>
    <name evidence="1" type="ORF">IXC47_13295</name>
</gene>
<dbReference type="RefSeq" id="WP_175625839.1">
    <property type="nucleotide sequence ID" value="NZ_JADOEL010000011.1"/>
</dbReference>
<protein>
    <submittedName>
        <fullName evidence="1">Uncharacterized protein</fullName>
    </submittedName>
</protein>
<proteinExistence type="predicted"/>
<sequence>MATIDDIVSKQKEGAQFVVSAQMLRLEPEEFDTLVQVWLEDGPPGFELAGVPHRCCRDGEFYIDRITVRKTTSEE</sequence>
<organism evidence="1 2">
    <name type="scientific">Herminiimonas contaminans</name>
    <dbReference type="NCBI Taxonomy" id="1111140"/>
    <lineage>
        <taxon>Bacteria</taxon>
        <taxon>Pseudomonadati</taxon>
        <taxon>Pseudomonadota</taxon>
        <taxon>Betaproteobacteria</taxon>
        <taxon>Burkholderiales</taxon>
        <taxon>Oxalobacteraceae</taxon>
        <taxon>Herminiimonas</taxon>
    </lineage>
</organism>
<name>A0ABS0EV01_9BURK</name>
<accession>A0ABS0EV01</accession>
<evidence type="ECO:0000313" key="2">
    <source>
        <dbReference type="Proteomes" id="UP000657372"/>
    </source>
</evidence>